<feature type="region of interest" description="Disordered" evidence="1">
    <location>
        <begin position="1"/>
        <end position="44"/>
    </location>
</feature>
<dbReference type="KEGG" id="opf:CBP31_09460"/>
<evidence type="ECO:0000256" key="1">
    <source>
        <dbReference type="SAM" id="MobiDB-lite"/>
    </source>
</evidence>
<dbReference type="Proteomes" id="UP000243937">
    <property type="component" value="Chromosome"/>
</dbReference>
<dbReference type="AlphaFoldDB" id="A0A1Y0D5J2"/>
<protein>
    <submittedName>
        <fullName evidence="2">Uncharacterized protein</fullName>
    </submittedName>
</protein>
<organism evidence="2 3">
    <name type="scientific">Oceanisphaera profunda</name>
    <dbReference type="NCBI Taxonomy" id="1416627"/>
    <lineage>
        <taxon>Bacteria</taxon>
        <taxon>Pseudomonadati</taxon>
        <taxon>Pseudomonadota</taxon>
        <taxon>Gammaproteobacteria</taxon>
        <taxon>Aeromonadales</taxon>
        <taxon>Aeromonadaceae</taxon>
        <taxon>Oceanisphaera</taxon>
    </lineage>
</organism>
<evidence type="ECO:0000313" key="2">
    <source>
        <dbReference type="EMBL" id="ART82822.1"/>
    </source>
</evidence>
<reference evidence="2 3" key="1">
    <citation type="journal article" date="2014" name="Int. J. Syst. Evol. Microbiol.">
        <title>Oceanisphaera profunda sp. nov., a marine bacterium isolated from deep-sea sediment, and emended description of the genus Oceanisphaera.</title>
        <authorList>
            <person name="Xu Z."/>
            <person name="Zhang X.Y."/>
            <person name="Su H.N."/>
            <person name="Yu Z.C."/>
            <person name="Liu C."/>
            <person name="Li H."/>
            <person name="Chen X.L."/>
            <person name="Song X.Y."/>
            <person name="Xie B.B."/>
            <person name="Qin Q.L."/>
            <person name="Zhou B.C."/>
            <person name="Shi M."/>
            <person name="Huang Y."/>
            <person name="Zhang Y.Z."/>
        </authorList>
    </citation>
    <scope>NUCLEOTIDE SEQUENCE [LARGE SCALE GENOMIC DNA]</scope>
    <source>
        <strain evidence="2 3">SM1222</strain>
    </source>
</reference>
<keyword evidence="3" id="KW-1185">Reference proteome</keyword>
<evidence type="ECO:0000313" key="3">
    <source>
        <dbReference type="Proteomes" id="UP000243937"/>
    </source>
</evidence>
<name>A0A1Y0D5J2_9GAMM</name>
<accession>A0A1Y0D5J2</accession>
<feature type="compositionally biased region" description="Basic and acidic residues" evidence="1">
    <location>
        <begin position="1"/>
        <end position="26"/>
    </location>
</feature>
<gene>
    <name evidence="2" type="ORF">CBP31_09460</name>
</gene>
<proteinExistence type="predicted"/>
<sequence length="74" mass="8761">MRNTEHQDDRQDCLKDQEREANKESARQGLQGAKRFTDKPKQTFKKGQLRLPLFYCVKTRSKAQQTHITKKPPF</sequence>
<dbReference type="EMBL" id="CP021377">
    <property type="protein sequence ID" value="ART82822.1"/>
    <property type="molecule type" value="Genomic_DNA"/>
</dbReference>